<accession>A0A9R0UU49</accession>
<organism evidence="2 3">
    <name type="scientific">Triticum turgidum subsp. durum</name>
    <name type="common">Durum wheat</name>
    <name type="synonym">Triticum durum</name>
    <dbReference type="NCBI Taxonomy" id="4567"/>
    <lineage>
        <taxon>Eukaryota</taxon>
        <taxon>Viridiplantae</taxon>
        <taxon>Streptophyta</taxon>
        <taxon>Embryophyta</taxon>
        <taxon>Tracheophyta</taxon>
        <taxon>Spermatophyta</taxon>
        <taxon>Magnoliopsida</taxon>
        <taxon>Liliopsida</taxon>
        <taxon>Poales</taxon>
        <taxon>Poaceae</taxon>
        <taxon>BOP clade</taxon>
        <taxon>Pooideae</taxon>
        <taxon>Triticodae</taxon>
        <taxon>Triticeae</taxon>
        <taxon>Triticinae</taxon>
        <taxon>Triticum</taxon>
    </lineage>
</organism>
<feature type="compositionally biased region" description="Acidic residues" evidence="1">
    <location>
        <begin position="186"/>
        <end position="197"/>
    </location>
</feature>
<dbReference type="AlphaFoldDB" id="A0A9R0UU49"/>
<dbReference type="OMA" id="AMECREC"/>
<evidence type="ECO:0000313" key="3">
    <source>
        <dbReference type="Proteomes" id="UP000324705"/>
    </source>
</evidence>
<feature type="region of interest" description="Disordered" evidence="1">
    <location>
        <begin position="118"/>
        <end position="207"/>
    </location>
</feature>
<dbReference type="EMBL" id="LT934111">
    <property type="protein sequence ID" value="VAH01221.1"/>
    <property type="molecule type" value="Genomic_DNA"/>
</dbReference>
<proteinExistence type="predicted"/>
<evidence type="ECO:0008006" key="4">
    <source>
        <dbReference type="Google" id="ProtNLM"/>
    </source>
</evidence>
<evidence type="ECO:0000313" key="2">
    <source>
        <dbReference type="EMBL" id="VAH01221.1"/>
    </source>
</evidence>
<sequence>MSDVVNFRFCYGPGTVQTTEMGADLSEFTHIDVPMSAPETWSVSQLKEWIAASLGLDTETHTVGVHALWTWSSSIIYFYLRPIERDFEWVRWLQGCERRGCNHVALVLPVVKEVTTHEGEGGYEGQSSQVEGGNAYGYEPGQSSQVEGRNADGDYNGEVDADEVDGKMQDQMEEEDTDVERGHADDSDESDEEENAEEVPNPASWNHDFSSAMTVNDGHDLAWQYHQNNIATGAMYPNKQALKDAIINWAMSTQRVFTAQVSSQKFLTMVCKNADWPARVHGFLPKYGTSWVISDLVNHTCLIPCIPQDHANLSSTLIARLFYDEIVQGKAMECRECGC</sequence>
<keyword evidence="3" id="KW-1185">Reference proteome</keyword>
<reference evidence="2 3" key="1">
    <citation type="submission" date="2017-09" db="EMBL/GenBank/DDBJ databases">
        <authorList>
            <consortium name="International Durum Wheat Genome Sequencing Consortium (IDWGSC)"/>
            <person name="Milanesi L."/>
        </authorList>
    </citation>
    <scope>NUCLEOTIDE SEQUENCE [LARGE SCALE GENOMIC DNA]</scope>
    <source>
        <strain evidence="3">cv. Svevo</strain>
    </source>
</reference>
<evidence type="ECO:0000256" key="1">
    <source>
        <dbReference type="SAM" id="MobiDB-lite"/>
    </source>
</evidence>
<dbReference type="Proteomes" id="UP000324705">
    <property type="component" value="Chromosome 1A"/>
</dbReference>
<gene>
    <name evidence="2" type="ORF">TRITD_1Av1G014190</name>
</gene>
<name>A0A9R0UU49_TRITD</name>
<protein>
    <recommendedName>
        <fullName evidence="4">Transposase MuDR N-terminal domain-containing protein</fullName>
    </recommendedName>
</protein>
<dbReference type="Gramene" id="TRITD1Av1G014190.1">
    <property type="protein sequence ID" value="TRITD1Av1G014190.1"/>
    <property type="gene ID" value="TRITD1Av1G014190"/>
</dbReference>